<proteinExistence type="predicted"/>
<organism evidence="1 2">
    <name type="scientific">Datura stramonium</name>
    <name type="common">Jimsonweed</name>
    <name type="synonym">Common thornapple</name>
    <dbReference type="NCBI Taxonomy" id="4076"/>
    <lineage>
        <taxon>Eukaryota</taxon>
        <taxon>Viridiplantae</taxon>
        <taxon>Streptophyta</taxon>
        <taxon>Embryophyta</taxon>
        <taxon>Tracheophyta</taxon>
        <taxon>Spermatophyta</taxon>
        <taxon>Magnoliopsida</taxon>
        <taxon>eudicotyledons</taxon>
        <taxon>Gunneridae</taxon>
        <taxon>Pentapetalae</taxon>
        <taxon>asterids</taxon>
        <taxon>lamiids</taxon>
        <taxon>Solanales</taxon>
        <taxon>Solanaceae</taxon>
        <taxon>Solanoideae</taxon>
        <taxon>Datureae</taxon>
        <taxon>Datura</taxon>
    </lineage>
</organism>
<comment type="caution">
    <text evidence="1">The sequence shown here is derived from an EMBL/GenBank/DDBJ whole genome shotgun (WGS) entry which is preliminary data.</text>
</comment>
<sequence length="115" mass="12967">MVIKEFFVSRDVIFKEDMFPFTNATSCSSLFPPMSSSDTGSMLPLVLDSQFRELQVPVDNISTSPADKQRLQTSKFQVSNIEERQSQMPESQVPIMHENQCSQADPAHVLEPTVQ</sequence>
<gene>
    <name evidence="1" type="ORF">HAX54_022868</name>
</gene>
<protein>
    <submittedName>
        <fullName evidence="1">Uncharacterized protein</fullName>
    </submittedName>
</protein>
<reference evidence="1 2" key="1">
    <citation type="journal article" date="2021" name="BMC Genomics">
        <title>Datura genome reveals duplications of psychoactive alkaloid biosynthetic genes and high mutation rate following tissue culture.</title>
        <authorList>
            <person name="Rajewski A."/>
            <person name="Carter-House D."/>
            <person name="Stajich J."/>
            <person name="Litt A."/>
        </authorList>
    </citation>
    <scope>NUCLEOTIDE SEQUENCE [LARGE SCALE GENOMIC DNA]</scope>
    <source>
        <strain evidence="1">AR-01</strain>
    </source>
</reference>
<dbReference type="Proteomes" id="UP000823775">
    <property type="component" value="Unassembled WGS sequence"/>
</dbReference>
<keyword evidence="2" id="KW-1185">Reference proteome</keyword>
<name>A0ABS8UY36_DATST</name>
<dbReference type="EMBL" id="JACEIK010002765">
    <property type="protein sequence ID" value="MCD9638730.1"/>
    <property type="molecule type" value="Genomic_DNA"/>
</dbReference>
<evidence type="ECO:0000313" key="1">
    <source>
        <dbReference type="EMBL" id="MCD9638730.1"/>
    </source>
</evidence>
<accession>A0ABS8UY36</accession>
<evidence type="ECO:0000313" key="2">
    <source>
        <dbReference type="Proteomes" id="UP000823775"/>
    </source>
</evidence>